<dbReference type="AlphaFoldDB" id="A0A552EF20"/>
<evidence type="ECO:0000256" key="1">
    <source>
        <dbReference type="SAM" id="Coils"/>
    </source>
</evidence>
<dbReference type="Pfam" id="PF13185">
    <property type="entry name" value="GAF_2"/>
    <property type="match status" value="1"/>
</dbReference>
<reference evidence="4 5" key="1">
    <citation type="submission" date="2019-01" db="EMBL/GenBank/DDBJ databases">
        <title>Coherence of Microcystis species and biogeography revealed through population genomics.</title>
        <authorList>
            <person name="Perez-Carrascal O.M."/>
            <person name="Terrat Y."/>
            <person name="Giani A."/>
            <person name="Fortin N."/>
            <person name="Tromas N."/>
            <person name="Shapiro B.J."/>
        </authorList>
    </citation>
    <scope>NUCLEOTIDE SEQUENCE [LARGE SCALE GENOMIC DNA]</scope>
    <source>
        <strain evidence="4">Ma_MB_F_20061100_S20D</strain>
    </source>
</reference>
<keyword evidence="2" id="KW-0812">Transmembrane</keyword>
<dbReference type="SUPFAM" id="SSF55781">
    <property type="entry name" value="GAF domain-like"/>
    <property type="match status" value="1"/>
</dbReference>
<evidence type="ECO:0000259" key="3">
    <source>
        <dbReference type="Pfam" id="PF13185"/>
    </source>
</evidence>
<gene>
    <name evidence="4" type="ORF">EWV78_16365</name>
</gene>
<name>A0A552EF20_MICAE</name>
<comment type="caution">
    <text evidence="4">The sequence shown here is derived from an EMBL/GenBank/DDBJ whole genome shotgun (WGS) entry which is preliminary data.</text>
</comment>
<evidence type="ECO:0000256" key="2">
    <source>
        <dbReference type="SAM" id="Phobius"/>
    </source>
</evidence>
<dbReference type="InterPro" id="IPR029016">
    <property type="entry name" value="GAF-like_dom_sf"/>
</dbReference>
<organism evidence="4 5">
    <name type="scientific">Microcystis aeruginosa Ma_MB_F_20061100_S20D</name>
    <dbReference type="NCBI Taxonomy" id="2486253"/>
    <lineage>
        <taxon>Bacteria</taxon>
        <taxon>Bacillati</taxon>
        <taxon>Cyanobacteriota</taxon>
        <taxon>Cyanophyceae</taxon>
        <taxon>Oscillatoriophycideae</taxon>
        <taxon>Chroococcales</taxon>
        <taxon>Microcystaceae</taxon>
        <taxon>Microcystis</taxon>
    </lineage>
</organism>
<feature type="domain" description="GAF" evidence="3">
    <location>
        <begin position="255"/>
        <end position="385"/>
    </location>
</feature>
<proteinExistence type="predicted"/>
<evidence type="ECO:0000313" key="5">
    <source>
        <dbReference type="Proteomes" id="UP000315113"/>
    </source>
</evidence>
<protein>
    <submittedName>
        <fullName evidence="4">GAF domain-containing protein</fullName>
    </submittedName>
</protein>
<dbReference type="Gene3D" id="3.30.450.40">
    <property type="match status" value="1"/>
</dbReference>
<feature type="coiled-coil region" evidence="1">
    <location>
        <begin position="161"/>
        <end position="224"/>
    </location>
</feature>
<dbReference type="InterPro" id="IPR003018">
    <property type="entry name" value="GAF"/>
</dbReference>
<sequence>MAGDESIDPQKDVLTRFETSSQILKGVLKGGTTELGVFEKLVDADMIVVVSKTLEELETLKAYTKQRWQNKLAHINRPNADTTGTAAVNTGEQAGGDLDTRFDASFNKIQLFLDEFKTLINQKVAEDVSAVHTLSTTVSILLAGIFMGMAFMVYKFQKKNEKVAEDQEIRLEKEKVRLEKMTSFADHIGQGNYEHILAVDAQEKDSLAIALTNMKEKLKKVAEEDKQRDWINVGYAKISEIIRNTGENSDTFYGNMIAFLVKYLDANQGGIFVVNTQNENDVFIELKACVAYEKKKFIQKRIEIGEGLVGRCMQEAESIYMTVLPDHYISITSGLGEANPSCLLLVPLKLGKEVFGIIEIASFNRLEKYQIDFMEKITESIASAISGVKVNERTHSLLAKAQLQAEELRAQEEEMRQNMEELAATQEEMIRKEKEYRQIIEELQPDHSRHTSI</sequence>
<keyword evidence="2" id="KW-0472">Membrane</keyword>
<dbReference type="EMBL" id="SFBH01000128">
    <property type="protein sequence ID" value="TRU33033.1"/>
    <property type="molecule type" value="Genomic_DNA"/>
</dbReference>
<keyword evidence="2" id="KW-1133">Transmembrane helix</keyword>
<dbReference type="Proteomes" id="UP000315113">
    <property type="component" value="Unassembled WGS sequence"/>
</dbReference>
<accession>A0A552EF20</accession>
<feature type="coiled-coil region" evidence="1">
    <location>
        <begin position="391"/>
        <end position="442"/>
    </location>
</feature>
<evidence type="ECO:0000313" key="4">
    <source>
        <dbReference type="EMBL" id="TRU33033.1"/>
    </source>
</evidence>
<keyword evidence="1" id="KW-0175">Coiled coil</keyword>
<feature type="transmembrane region" description="Helical" evidence="2">
    <location>
        <begin position="130"/>
        <end position="154"/>
    </location>
</feature>